<dbReference type="InterPro" id="IPR023574">
    <property type="entry name" value="Ribosomal_uL4_dom_sf"/>
</dbReference>
<evidence type="ECO:0000256" key="2">
    <source>
        <dbReference type="ARBA" id="ARBA00022980"/>
    </source>
</evidence>
<dbReference type="PANTHER" id="PTHR10746:SF6">
    <property type="entry name" value="LARGE RIBOSOMAL SUBUNIT PROTEIN UL4M"/>
    <property type="match status" value="1"/>
</dbReference>
<evidence type="ECO:0000313" key="7">
    <source>
        <dbReference type="Proteomes" id="UP000193689"/>
    </source>
</evidence>
<evidence type="ECO:0000256" key="5">
    <source>
        <dbReference type="SAM" id="MobiDB-lite"/>
    </source>
</evidence>
<dbReference type="GO" id="GO:0006412">
    <property type="term" value="P:translation"/>
    <property type="evidence" value="ECO:0007669"/>
    <property type="project" value="InterPro"/>
</dbReference>
<reference evidence="6 7" key="1">
    <citation type="submission" date="2016-07" db="EMBL/GenBank/DDBJ databases">
        <title>Pervasive Adenine N6-methylation of Active Genes in Fungi.</title>
        <authorList>
            <consortium name="DOE Joint Genome Institute"/>
            <person name="Mondo S.J."/>
            <person name="Dannebaum R.O."/>
            <person name="Kuo R.C."/>
            <person name="Labutti K."/>
            <person name="Haridas S."/>
            <person name="Kuo A."/>
            <person name="Salamov A."/>
            <person name="Ahrendt S.R."/>
            <person name="Lipzen A."/>
            <person name="Sullivan W."/>
            <person name="Andreopoulos W.B."/>
            <person name="Clum A."/>
            <person name="Lindquist E."/>
            <person name="Daum C."/>
            <person name="Ramamoorthy G.K."/>
            <person name="Gryganskyi A."/>
            <person name="Culley D."/>
            <person name="Magnuson J.K."/>
            <person name="James T.Y."/>
            <person name="O'Malley M.A."/>
            <person name="Stajich J.E."/>
            <person name="Spatafora J.W."/>
            <person name="Visel A."/>
            <person name="Grigoriev I.V."/>
        </authorList>
    </citation>
    <scope>NUCLEOTIDE SEQUENCE [LARGE SCALE GENOMIC DNA]</scope>
    <source>
        <strain evidence="6 7">CBS 129021</strain>
    </source>
</reference>
<dbReference type="EMBL" id="MCFJ01000001">
    <property type="protein sequence ID" value="ORY71955.1"/>
    <property type="molecule type" value="Genomic_DNA"/>
</dbReference>
<proteinExistence type="inferred from homology"/>
<evidence type="ECO:0000256" key="4">
    <source>
        <dbReference type="ARBA" id="ARBA00040565"/>
    </source>
</evidence>
<dbReference type="GO" id="GO:0005840">
    <property type="term" value="C:ribosome"/>
    <property type="evidence" value="ECO:0007669"/>
    <property type="project" value="UniProtKB-KW"/>
</dbReference>
<dbReference type="GO" id="GO:0003735">
    <property type="term" value="F:structural constituent of ribosome"/>
    <property type="evidence" value="ECO:0007669"/>
    <property type="project" value="InterPro"/>
</dbReference>
<gene>
    <name evidence="6" type="ORF">BCR38DRAFT_330935</name>
</gene>
<sequence length="321" mass="36034">MAGKGVRGLTEALKSLNLSSQACREAASYRIPSTTFTRSMATEVPLPKLTTTLDHTVSNLWRPSQTVSVTIFDFPSYEPKRLEEWSSKHLHLPLRRDILHLAVVYEGDNTRQGTASSKTRFEVHGSHRKLRPQKGLGRARVGTKQSPILRGGGKVFGPKPRDFGTKLNKKVYDLAWRTALSYRYRRGELVVCDDGMELDLPEEFKGMVGELEDELVDGFRAKWVKQVLDRNEWGRSSGRSTFITGARRNDLFDALDLVPKYGRALDVENVDVKDLLETGRLVVERAALKELIARHQSDLVSNIYVHGVKPPAPKSGIVVVE</sequence>
<dbReference type="GO" id="GO:1990904">
    <property type="term" value="C:ribonucleoprotein complex"/>
    <property type="evidence" value="ECO:0007669"/>
    <property type="project" value="UniProtKB-KW"/>
</dbReference>
<protein>
    <recommendedName>
        <fullName evidence="4">Large ribosomal subunit protein uL4m</fullName>
    </recommendedName>
</protein>
<keyword evidence="2 6" id="KW-0689">Ribosomal protein</keyword>
<dbReference type="AlphaFoldDB" id="A0A1Y2EM95"/>
<evidence type="ECO:0000313" key="6">
    <source>
        <dbReference type="EMBL" id="ORY71955.1"/>
    </source>
</evidence>
<dbReference type="InterPro" id="IPR002136">
    <property type="entry name" value="Ribosomal_uL4"/>
</dbReference>
<accession>A0A1Y2EM95</accession>
<dbReference type="FunFam" id="3.40.1370.10:FF:000016">
    <property type="entry name" value="60S ribosomal protein L4, mitochondrial"/>
    <property type="match status" value="1"/>
</dbReference>
<dbReference type="RefSeq" id="XP_040721547.1">
    <property type="nucleotide sequence ID" value="XM_040855007.1"/>
</dbReference>
<feature type="region of interest" description="Disordered" evidence="5">
    <location>
        <begin position="111"/>
        <end position="155"/>
    </location>
</feature>
<dbReference type="OrthoDB" id="275876at2759"/>
<evidence type="ECO:0000256" key="3">
    <source>
        <dbReference type="ARBA" id="ARBA00023274"/>
    </source>
</evidence>
<dbReference type="InterPro" id="IPR013005">
    <property type="entry name" value="Ribosomal_uL4-like"/>
</dbReference>
<organism evidence="6 7">
    <name type="scientific">Pseudomassariella vexata</name>
    <dbReference type="NCBI Taxonomy" id="1141098"/>
    <lineage>
        <taxon>Eukaryota</taxon>
        <taxon>Fungi</taxon>
        <taxon>Dikarya</taxon>
        <taxon>Ascomycota</taxon>
        <taxon>Pezizomycotina</taxon>
        <taxon>Sordariomycetes</taxon>
        <taxon>Xylariomycetidae</taxon>
        <taxon>Amphisphaeriales</taxon>
        <taxon>Pseudomassariaceae</taxon>
        <taxon>Pseudomassariella</taxon>
    </lineage>
</organism>
<dbReference type="PANTHER" id="PTHR10746">
    <property type="entry name" value="50S RIBOSOMAL PROTEIN L4"/>
    <property type="match status" value="1"/>
</dbReference>
<comment type="similarity">
    <text evidence="1">Belongs to the universal ribosomal protein uL4 family.</text>
</comment>
<name>A0A1Y2EM95_9PEZI</name>
<dbReference type="InParanoid" id="A0A1Y2EM95"/>
<dbReference type="Proteomes" id="UP000193689">
    <property type="component" value="Unassembled WGS sequence"/>
</dbReference>
<dbReference type="FunCoup" id="A0A1Y2EM95">
    <property type="interactions" value="288"/>
</dbReference>
<evidence type="ECO:0000256" key="1">
    <source>
        <dbReference type="ARBA" id="ARBA00010528"/>
    </source>
</evidence>
<dbReference type="Pfam" id="PF00573">
    <property type="entry name" value="Ribosomal_L4"/>
    <property type="match status" value="1"/>
</dbReference>
<dbReference type="SUPFAM" id="SSF52166">
    <property type="entry name" value="Ribosomal protein L4"/>
    <property type="match status" value="1"/>
</dbReference>
<keyword evidence="7" id="KW-1185">Reference proteome</keyword>
<comment type="caution">
    <text evidence="6">The sequence shown here is derived from an EMBL/GenBank/DDBJ whole genome shotgun (WGS) entry which is preliminary data.</text>
</comment>
<dbReference type="Gene3D" id="3.40.1370.10">
    <property type="match status" value="1"/>
</dbReference>
<dbReference type="GeneID" id="63771219"/>
<dbReference type="STRING" id="1141098.A0A1Y2EM95"/>
<keyword evidence="3" id="KW-0687">Ribonucleoprotein</keyword>